<dbReference type="Pfam" id="PF02743">
    <property type="entry name" value="dCache_1"/>
    <property type="match status" value="1"/>
</dbReference>
<organism evidence="7 8">
    <name type="scientific">Saccharococcus caldoxylosilyticus</name>
    <dbReference type="NCBI Taxonomy" id="81408"/>
    <lineage>
        <taxon>Bacteria</taxon>
        <taxon>Bacillati</taxon>
        <taxon>Bacillota</taxon>
        <taxon>Bacilli</taxon>
        <taxon>Bacillales</taxon>
        <taxon>Anoxybacillaceae</taxon>
        <taxon>Saccharococcus</taxon>
    </lineage>
</organism>
<sequence length="100" mass="11348">MDREHHQQLLNDFLQSNPEIEAVWSNHLDGTFVYSNPPAGLINAKARPWFIEASKGRTYVSDPYTSALTKRPCITISSPIYDHDRIVGVISVDLSMEMNE</sequence>
<dbReference type="CDD" id="cd18773">
    <property type="entry name" value="PDC1_HK_sensor"/>
    <property type="match status" value="1"/>
</dbReference>
<protein>
    <recommendedName>
        <fullName evidence="6">Cache domain-containing protein</fullName>
    </recommendedName>
</protein>
<keyword evidence="2" id="KW-1003">Cell membrane</keyword>
<evidence type="ECO:0000256" key="5">
    <source>
        <dbReference type="ARBA" id="ARBA00023136"/>
    </source>
</evidence>
<dbReference type="Gene3D" id="3.30.450.20">
    <property type="entry name" value="PAS domain"/>
    <property type="match status" value="1"/>
</dbReference>
<dbReference type="AlphaFoldDB" id="A0A150LME3"/>
<proteinExistence type="predicted"/>
<comment type="caution">
    <text evidence="7">The sequence shown here is derived from an EMBL/GenBank/DDBJ whole genome shotgun (WGS) entry which is preliminary data.</text>
</comment>
<evidence type="ECO:0000313" key="7">
    <source>
        <dbReference type="EMBL" id="KYD13159.1"/>
    </source>
</evidence>
<name>A0A150LME3_9BACL</name>
<dbReference type="InterPro" id="IPR033479">
    <property type="entry name" value="dCache_1"/>
</dbReference>
<gene>
    <name evidence="7" type="ORF">B4119_1698</name>
</gene>
<evidence type="ECO:0000313" key="8">
    <source>
        <dbReference type="Proteomes" id="UP000075455"/>
    </source>
</evidence>
<dbReference type="Proteomes" id="UP000075455">
    <property type="component" value="Unassembled WGS sequence"/>
</dbReference>
<keyword evidence="3" id="KW-0812">Transmembrane</keyword>
<evidence type="ECO:0000256" key="4">
    <source>
        <dbReference type="ARBA" id="ARBA00022989"/>
    </source>
</evidence>
<feature type="domain" description="Cache" evidence="6">
    <location>
        <begin position="10"/>
        <end position="97"/>
    </location>
</feature>
<dbReference type="STRING" id="81408.B4119_1698"/>
<reference evidence="7 8" key="1">
    <citation type="submission" date="2016-01" db="EMBL/GenBank/DDBJ databases">
        <title>Draft Genome Sequences of Seven Thermophilic Sporeformers Isolated from Foods.</title>
        <authorList>
            <person name="Berendsen E.M."/>
            <person name="Wells-Bennik M.H."/>
            <person name="Krawcyk A.O."/>
            <person name="De Jong A."/>
            <person name="Holsappel S."/>
            <person name="Eijlander R.T."/>
            <person name="Kuipers O.P."/>
        </authorList>
    </citation>
    <scope>NUCLEOTIDE SEQUENCE [LARGE SCALE GENOMIC DNA]</scope>
    <source>
        <strain evidence="7 8">B4119</strain>
    </source>
</reference>
<dbReference type="GO" id="GO:0005886">
    <property type="term" value="C:plasma membrane"/>
    <property type="evidence" value="ECO:0007669"/>
    <property type="project" value="UniProtKB-SubCell"/>
</dbReference>
<evidence type="ECO:0000259" key="6">
    <source>
        <dbReference type="Pfam" id="PF02743"/>
    </source>
</evidence>
<comment type="subcellular location">
    <subcellularLocation>
        <location evidence="1">Cell membrane</location>
        <topology evidence="1">Multi-pass membrane protein</topology>
    </subcellularLocation>
</comment>
<keyword evidence="4" id="KW-1133">Transmembrane helix</keyword>
<evidence type="ECO:0000256" key="3">
    <source>
        <dbReference type="ARBA" id="ARBA00022692"/>
    </source>
</evidence>
<keyword evidence="5" id="KW-0472">Membrane</keyword>
<evidence type="ECO:0000256" key="2">
    <source>
        <dbReference type="ARBA" id="ARBA00022475"/>
    </source>
</evidence>
<dbReference type="PATRIC" id="fig|81408.3.peg.3888"/>
<evidence type="ECO:0000256" key="1">
    <source>
        <dbReference type="ARBA" id="ARBA00004651"/>
    </source>
</evidence>
<dbReference type="SUPFAM" id="SSF103190">
    <property type="entry name" value="Sensory domain-like"/>
    <property type="match status" value="1"/>
</dbReference>
<accession>A0A150LME3</accession>
<dbReference type="InterPro" id="IPR029151">
    <property type="entry name" value="Sensor-like_sf"/>
</dbReference>
<dbReference type="EMBL" id="LQYS01000052">
    <property type="protein sequence ID" value="KYD13159.1"/>
    <property type="molecule type" value="Genomic_DNA"/>
</dbReference>